<comment type="caution">
    <text evidence="6">The sequence shown here is derived from an EMBL/GenBank/DDBJ whole genome shotgun (WGS) entry which is preliminary data.</text>
</comment>
<dbReference type="PROSITE" id="PS50234">
    <property type="entry name" value="VWFA"/>
    <property type="match status" value="1"/>
</dbReference>
<evidence type="ECO:0000313" key="7">
    <source>
        <dbReference type="Proteomes" id="UP001440599"/>
    </source>
</evidence>
<evidence type="ECO:0000313" key="6">
    <source>
        <dbReference type="EMBL" id="MEQ2455839.1"/>
    </source>
</evidence>
<reference evidence="6 7" key="1">
    <citation type="submission" date="2024-03" db="EMBL/GenBank/DDBJ databases">
        <title>Human intestinal bacterial collection.</title>
        <authorList>
            <person name="Pauvert C."/>
            <person name="Hitch T.C.A."/>
            <person name="Clavel T."/>
        </authorList>
    </citation>
    <scope>NUCLEOTIDE SEQUENCE [LARGE SCALE GENOMIC DNA]</scope>
    <source>
        <strain evidence="6 7">CLA-AP-H34</strain>
    </source>
</reference>
<dbReference type="SUPFAM" id="SSF53300">
    <property type="entry name" value="vWA-like"/>
    <property type="match status" value="1"/>
</dbReference>
<dbReference type="PANTHER" id="PTHR43308">
    <property type="entry name" value="OUTER MEMBRANE PROTEIN ALPHA-RELATED"/>
    <property type="match status" value="1"/>
</dbReference>
<feature type="domain" description="SLH" evidence="5">
    <location>
        <begin position="560"/>
        <end position="616"/>
    </location>
</feature>
<dbReference type="EMBL" id="JBBMFT010000002">
    <property type="protein sequence ID" value="MEQ2455839.1"/>
    <property type="molecule type" value="Genomic_DNA"/>
</dbReference>
<dbReference type="PROSITE" id="PS51272">
    <property type="entry name" value="SLH"/>
    <property type="match status" value="2"/>
</dbReference>
<dbReference type="InterPro" id="IPR002035">
    <property type="entry name" value="VWF_A"/>
</dbReference>
<evidence type="ECO:0000259" key="4">
    <source>
        <dbReference type="PROSITE" id="PS50234"/>
    </source>
</evidence>
<dbReference type="InterPro" id="IPR001119">
    <property type="entry name" value="SLH_dom"/>
</dbReference>
<feature type="signal peptide" evidence="3">
    <location>
        <begin position="1"/>
        <end position="25"/>
    </location>
</feature>
<protein>
    <submittedName>
        <fullName evidence="6">S-layer homology domain-containing protein</fullName>
    </submittedName>
</protein>
<keyword evidence="3" id="KW-0732">Signal</keyword>
<gene>
    <name evidence="6" type="ORF">WMO45_04835</name>
</gene>
<dbReference type="Proteomes" id="UP001440599">
    <property type="component" value="Unassembled WGS sequence"/>
</dbReference>
<feature type="chain" id="PRO_5046003327" evidence="3">
    <location>
        <begin position="26"/>
        <end position="761"/>
    </location>
</feature>
<sequence length="761" mass="81423">MRMRKLLAAGLAVVMTAGLLPAALAAPATVHNEDAKVYSGGIRLNKTAGDLNSSNETVISLSVEAPVRSTPVAVEFVLDATSSLFSSGDTTLIQQWAQEIQDTMADKNVSVGVTVFGNTAETLYPMSPLTSDSSFDLDPVDVLLWSTTQSGTNVQAGIRTGLADLNTATADPSNRVLVLITDGGSFWRLDNSGSAVNDTYNGTALGNADAAELAIRGQGSELASSFDALMQADNMQSGAVAYTSTAVEPLSDVLDQIVAAGAYTNFEKGIYYAAQELDRAADSVKVVTVGYPYYADDADMASLTTLARGFYDYAAGLGTGFWCDSLEETSSRLGEIMDTIYGEAVDVVIPKGSVITDQIGEGTSPFAYDFDVVTDQQFTLYVEGYGAMSATLDANNQITFQDGSTLVYTPGDNGQQEQFTLTLGQDITRSQHVELTYTAKLASREASEGDFVLYPNVSAWLTRANQPDEQLLFPAPYFNLSLTDGGDGGNSGGGGGDIDITDPDVPLGPLPDLNTDDHFAYIIGRDDGLVHPLAEINRAEVATIFFRMLTDDSRSSLWSSENPYQDVDASAWYNNAVSTLTNGSIITGKPGNVFDPNASITRAEFATIAVRFFGGSYDGEDQFSDIAGHWANQYINRAAVLGLINGRGDGTFDPDAPITRAEAMAIVNRTLGRKPVADHLLSDMITWPDNQDTSTWYYADVQEATNSHDFEVIEVNGEQVESWTELLPVRDWAALEHEWSSANSSTNPGDVMPEVTPDTAA</sequence>
<dbReference type="InterPro" id="IPR051465">
    <property type="entry name" value="Cell_Envelope_Struct_Comp"/>
</dbReference>
<keyword evidence="1" id="KW-0677">Repeat</keyword>
<proteinExistence type="predicted"/>
<feature type="region of interest" description="Disordered" evidence="2">
    <location>
        <begin position="740"/>
        <end position="761"/>
    </location>
</feature>
<evidence type="ECO:0000259" key="5">
    <source>
        <dbReference type="PROSITE" id="PS51272"/>
    </source>
</evidence>
<dbReference type="RefSeq" id="WP_349139439.1">
    <property type="nucleotide sequence ID" value="NZ_JBBMFT010000002.1"/>
</dbReference>
<name>A0ABV1EMK7_9FIRM</name>
<evidence type="ECO:0000256" key="2">
    <source>
        <dbReference type="SAM" id="MobiDB-lite"/>
    </source>
</evidence>
<feature type="domain" description="VWFA" evidence="4">
    <location>
        <begin position="73"/>
        <end position="257"/>
    </location>
</feature>
<organism evidence="6 7">
    <name type="scientific">Flavonifractor hominis</name>
    <dbReference type="NCBI Taxonomy" id="3133178"/>
    <lineage>
        <taxon>Bacteria</taxon>
        <taxon>Bacillati</taxon>
        <taxon>Bacillota</taxon>
        <taxon>Clostridia</taxon>
        <taxon>Eubacteriales</taxon>
        <taxon>Oscillospiraceae</taxon>
        <taxon>Flavonifractor</taxon>
    </lineage>
</organism>
<keyword evidence="7" id="KW-1185">Reference proteome</keyword>
<dbReference type="PANTHER" id="PTHR43308:SF5">
    <property type="entry name" value="S-LAYER PROTEIN _ PEPTIDOGLYCAN ENDO-BETA-N-ACETYLGLUCOSAMINIDASE"/>
    <property type="match status" value="1"/>
</dbReference>
<dbReference type="SMART" id="SM00327">
    <property type="entry name" value="VWA"/>
    <property type="match status" value="1"/>
</dbReference>
<dbReference type="Pfam" id="PF00395">
    <property type="entry name" value="SLH"/>
    <property type="match status" value="2"/>
</dbReference>
<evidence type="ECO:0000256" key="3">
    <source>
        <dbReference type="SAM" id="SignalP"/>
    </source>
</evidence>
<dbReference type="InterPro" id="IPR036465">
    <property type="entry name" value="vWFA_dom_sf"/>
</dbReference>
<accession>A0ABV1EMK7</accession>
<dbReference type="CDD" id="cd00198">
    <property type="entry name" value="vWFA"/>
    <property type="match status" value="1"/>
</dbReference>
<evidence type="ECO:0000256" key="1">
    <source>
        <dbReference type="ARBA" id="ARBA00022737"/>
    </source>
</evidence>
<dbReference type="Gene3D" id="3.40.50.410">
    <property type="entry name" value="von Willebrand factor, type A domain"/>
    <property type="match status" value="1"/>
</dbReference>
<feature type="domain" description="SLH" evidence="5">
    <location>
        <begin position="618"/>
        <end position="681"/>
    </location>
</feature>